<protein>
    <submittedName>
        <fullName evidence="1">Uncharacterized protein</fullName>
    </submittedName>
</protein>
<gene>
    <name evidence="1" type="ORF">RHMOL_Rhmol01G0091800</name>
</gene>
<organism evidence="1 2">
    <name type="scientific">Rhododendron molle</name>
    <name type="common">Chinese azalea</name>
    <name type="synonym">Azalea mollis</name>
    <dbReference type="NCBI Taxonomy" id="49168"/>
    <lineage>
        <taxon>Eukaryota</taxon>
        <taxon>Viridiplantae</taxon>
        <taxon>Streptophyta</taxon>
        <taxon>Embryophyta</taxon>
        <taxon>Tracheophyta</taxon>
        <taxon>Spermatophyta</taxon>
        <taxon>Magnoliopsida</taxon>
        <taxon>eudicotyledons</taxon>
        <taxon>Gunneridae</taxon>
        <taxon>Pentapetalae</taxon>
        <taxon>asterids</taxon>
        <taxon>Ericales</taxon>
        <taxon>Ericaceae</taxon>
        <taxon>Ericoideae</taxon>
        <taxon>Rhodoreae</taxon>
        <taxon>Rhododendron</taxon>
    </lineage>
</organism>
<name>A0ACC0Q063_RHOML</name>
<sequence length="113" mass="12481">MLEGKGLVKKTDMAVKMQIEAMGCASEALDLYDVSDCISMSAHIKKVLRLPRDLFGLIYVRACRNLTKDMGADGNVWWVQTSVVSSLIQKGLLSTLGLRPSIFSSSRVPLLEY</sequence>
<keyword evidence="2" id="KW-1185">Reference proteome</keyword>
<dbReference type="EMBL" id="CM046388">
    <property type="protein sequence ID" value="KAI8571105.1"/>
    <property type="molecule type" value="Genomic_DNA"/>
</dbReference>
<evidence type="ECO:0000313" key="1">
    <source>
        <dbReference type="EMBL" id="KAI8571105.1"/>
    </source>
</evidence>
<comment type="caution">
    <text evidence="1">The sequence shown here is derived from an EMBL/GenBank/DDBJ whole genome shotgun (WGS) entry which is preliminary data.</text>
</comment>
<proteinExistence type="predicted"/>
<evidence type="ECO:0000313" key="2">
    <source>
        <dbReference type="Proteomes" id="UP001062846"/>
    </source>
</evidence>
<dbReference type="Proteomes" id="UP001062846">
    <property type="component" value="Chromosome 1"/>
</dbReference>
<reference evidence="1" key="1">
    <citation type="submission" date="2022-02" db="EMBL/GenBank/DDBJ databases">
        <title>Plant Genome Project.</title>
        <authorList>
            <person name="Zhang R.-G."/>
        </authorList>
    </citation>
    <scope>NUCLEOTIDE SEQUENCE</scope>
    <source>
        <strain evidence="1">AT1</strain>
    </source>
</reference>
<accession>A0ACC0Q063</accession>